<dbReference type="Proteomes" id="UP001500738">
    <property type="component" value="Unassembled WGS sequence"/>
</dbReference>
<feature type="domain" description="Glycosyl transferase family 1" evidence="1">
    <location>
        <begin position="234"/>
        <end position="376"/>
    </location>
</feature>
<dbReference type="Pfam" id="PF00534">
    <property type="entry name" value="Glycos_transf_1"/>
    <property type="match status" value="1"/>
</dbReference>
<evidence type="ECO:0000259" key="1">
    <source>
        <dbReference type="Pfam" id="PF00534"/>
    </source>
</evidence>
<dbReference type="InterPro" id="IPR001296">
    <property type="entry name" value="Glyco_trans_1"/>
</dbReference>
<dbReference type="Gene3D" id="3.40.50.2000">
    <property type="entry name" value="Glycogen Phosphorylase B"/>
    <property type="match status" value="2"/>
</dbReference>
<proteinExistence type="predicted"/>
<dbReference type="PANTHER" id="PTHR12526">
    <property type="entry name" value="GLYCOSYLTRANSFERASE"/>
    <property type="match status" value="1"/>
</dbReference>
<keyword evidence="3" id="KW-1185">Reference proteome</keyword>
<evidence type="ECO:0000313" key="2">
    <source>
        <dbReference type="EMBL" id="GAA0861778.1"/>
    </source>
</evidence>
<comment type="caution">
    <text evidence="2">The sequence shown here is derived from an EMBL/GenBank/DDBJ whole genome shotgun (WGS) entry which is preliminary data.</text>
</comment>
<name>A0ABN1LY16_9SPHN</name>
<organism evidence="2 3">
    <name type="scientific">Sphingopyxis soli</name>
    <dbReference type="NCBI Taxonomy" id="592051"/>
    <lineage>
        <taxon>Bacteria</taxon>
        <taxon>Pseudomonadati</taxon>
        <taxon>Pseudomonadota</taxon>
        <taxon>Alphaproteobacteria</taxon>
        <taxon>Sphingomonadales</taxon>
        <taxon>Sphingomonadaceae</taxon>
        <taxon>Sphingopyxis</taxon>
    </lineage>
</organism>
<sequence length="411" mass="45226">MLSDGLFAVEGLPPDAPRKIRQRLGLDADAPVRLSYIPGPGDLAGTYNCWLRGEHDPRVPIITYSAQFFELAKRLGLDTQILTQTAVPSEQMDPSFIFRTVHRRNWNSRSEFFAAQTEYGNAVCAEVDAFAPHIVLVATDFPSAYWSRLAQEGRRLVLSAHNTFWPMGQRLGGLKGIYQRARLAWEARSLDDAICTSLECARQIATLTFGRVQGLTQLPQMAERHPVKRVSRVRNLLYLGRIESEKGIFMLLDAFSALQPEFPDIRLVFAGVGSAATKLESRLDQLGDQRISFIGRLDGPGVHLAIDGADLLICPTRTAFNEGLAVVGFEAAAHGVPTLMSSVVPAIDALGDGCAVFKADDQHSLVSALRDLVGDEGRITALADRLSTVREALYDRNRSWGSQLGRVLLRL</sequence>
<gene>
    <name evidence="2" type="ORF">GCM10009115_05750</name>
</gene>
<protein>
    <recommendedName>
        <fullName evidence="1">Glycosyl transferase family 1 domain-containing protein</fullName>
    </recommendedName>
</protein>
<dbReference type="SUPFAM" id="SSF53756">
    <property type="entry name" value="UDP-Glycosyltransferase/glycogen phosphorylase"/>
    <property type="match status" value="1"/>
</dbReference>
<dbReference type="CDD" id="cd03801">
    <property type="entry name" value="GT4_PimA-like"/>
    <property type="match status" value="1"/>
</dbReference>
<evidence type="ECO:0000313" key="3">
    <source>
        <dbReference type="Proteomes" id="UP001500738"/>
    </source>
</evidence>
<reference evidence="2 3" key="1">
    <citation type="journal article" date="2019" name="Int. J. Syst. Evol. Microbiol.">
        <title>The Global Catalogue of Microorganisms (GCM) 10K type strain sequencing project: providing services to taxonomists for standard genome sequencing and annotation.</title>
        <authorList>
            <consortium name="The Broad Institute Genomics Platform"/>
            <consortium name="The Broad Institute Genome Sequencing Center for Infectious Disease"/>
            <person name="Wu L."/>
            <person name="Ma J."/>
        </authorList>
    </citation>
    <scope>NUCLEOTIDE SEQUENCE [LARGE SCALE GENOMIC DNA]</scope>
    <source>
        <strain evidence="2 3">JCM 15910</strain>
    </source>
</reference>
<dbReference type="EMBL" id="BAAAFE010000003">
    <property type="protein sequence ID" value="GAA0861778.1"/>
    <property type="molecule type" value="Genomic_DNA"/>
</dbReference>
<accession>A0ABN1LY16</accession>
<dbReference type="PANTHER" id="PTHR12526:SF637">
    <property type="entry name" value="GLYCOSYLTRANSFERASE EPSF-RELATED"/>
    <property type="match status" value="1"/>
</dbReference>